<evidence type="ECO:0000256" key="1">
    <source>
        <dbReference type="SAM" id="MobiDB-lite"/>
    </source>
</evidence>
<dbReference type="Proteomes" id="UP000504636">
    <property type="component" value="Unplaced"/>
</dbReference>
<feature type="compositionally biased region" description="Basic and acidic residues" evidence="1">
    <location>
        <begin position="219"/>
        <end position="240"/>
    </location>
</feature>
<feature type="compositionally biased region" description="Basic and acidic residues" evidence="1">
    <location>
        <begin position="11"/>
        <end position="31"/>
    </location>
</feature>
<reference evidence="4" key="2">
    <citation type="submission" date="2020-04" db="EMBL/GenBank/DDBJ databases">
        <authorList>
            <consortium name="NCBI Genome Project"/>
        </authorList>
    </citation>
    <scope>NUCLEOTIDE SEQUENCE</scope>
    <source>
        <strain evidence="4">CBS 304.34</strain>
    </source>
</reference>
<evidence type="ECO:0000313" key="4">
    <source>
        <dbReference type="RefSeq" id="XP_033572059.1"/>
    </source>
</evidence>
<gene>
    <name evidence="2 4" type="ORF">BDZ99DRAFT_540680</name>
</gene>
<feature type="compositionally biased region" description="Acidic residues" evidence="1">
    <location>
        <begin position="320"/>
        <end position="349"/>
    </location>
</feature>
<keyword evidence="3" id="KW-1185">Reference proteome</keyword>
<name>A0A6A6YAE9_9PEZI</name>
<dbReference type="RefSeq" id="XP_033572059.1">
    <property type="nucleotide sequence ID" value="XM_033726720.1"/>
</dbReference>
<feature type="region of interest" description="Disordered" evidence="1">
    <location>
        <begin position="262"/>
        <end position="349"/>
    </location>
</feature>
<feature type="region of interest" description="Disordered" evidence="1">
    <location>
        <begin position="217"/>
        <end position="248"/>
    </location>
</feature>
<sequence>MARPSKGVKASTHEKRSKDLRSTLSKSKVEALARALPKKKKILGERPRNGEASHQSVGRGVDPRVPRIGSKRSVVEDNVRKMWDHIVWQKISDEALRLGTVREDEMNEYGWILTSKVPLFHEEVASVSVRFLHKSPYKSTDIRQKKLFTITGGKLAVVPAAIATTTGSRQCTVAFRLSHDIKKALGEDPRLQGNLFKISQPLSLDPIPATSKLRFTPATKHDPSFADTKPAAKTEIDTKSTKPGAQIKGEVKVKLQEINMSDYENDTDVPEEELVSPRTQRRSNGSGKKYRYRYPKDLQNFIAEEETDVESDGSYRDENSGDSDDSLSVDESTEGEEEEEPLSDDEMDM</sequence>
<feature type="compositionally biased region" description="Acidic residues" evidence="1">
    <location>
        <begin position="263"/>
        <end position="274"/>
    </location>
</feature>
<organism evidence="2">
    <name type="scientific">Mytilinidion resinicola</name>
    <dbReference type="NCBI Taxonomy" id="574789"/>
    <lineage>
        <taxon>Eukaryota</taxon>
        <taxon>Fungi</taxon>
        <taxon>Dikarya</taxon>
        <taxon>Ascomycota</taxon>
        <taxon>Pezizomycotina</taxon>
        <taxon>Dothideomycetes</taxon>
        <taxon>Pleosporomycetidae</taxon>
        <taxon>Mytilinidiales</taxon>
        <taxon>Mytilinidiaceae</taxon>
        <taxon>Mytilinidion</taxon>
    </lineage>
</organism>
<evidence type="ECO:0000313" key="3">
    <source>
        <dbReference type="Proteomes" id="UP000504636"/>
    </source>
</evidence>
<reference evidence="4" key="3">
    <citation type="submission" date="2025-04" db="UniProtKB">
        <authorList>
            <consortium name="RefSeq"/>
        </authorList>
    </citation>
    <scope>IDENTIFICATION</scope>
    <source>
        <strain evidence="4">CBS 304.34</strain>
    </source>
</reference>
<dbReference type="EMBL" id="MU003710">
    <property type="protein sequence ID" value="KAF2805095.1"/>
    <property type="molecule type" value="Genomic_DNA"/>
</dbReference>
<accession>A0A6A6YAE9</accession>
<dbReference type="GeneID" id="54467613"/>
<feature type="region of interest" description="Disordered" evidence="1">
    <location>
        <begin position="1"/>
        <end position="65"/>
    </location>
</feature>
<protein>
    <submittedName>
        <fullName evidence="2 4">Uncharacterized protein</fullName>
    </submittedName>
</protein>
<dbReference type="OrthoDB" id="10389498at2759"/>
<reference evidence="2 4" key="1">
    <citation type="journal article" date="2020" name="Stud. Mycol.">
        <title>101 Dothideomycetes genomes: a test case for predicting lifestyles and emergence of pathogens.</title>
        <authorList>
            <person name="Haridas S."/>
            <person name="Albert R."/>
            <person name="Binder M."/>
            <person name="Bloem J."/>
            <person name="Labutti K."/>
            <person name="Salamov A."/>
            <person name="Andreopoulos B."/>
            <person name="Baker S."/>
            <person name="Barry K."/>
            <person name="Bills G."/>
            <person name="Bluhm B."/>
            <person name="Cannon C."/>
            <person name="Castanera R."/>
            <person name="Culley D."/>
            <person name="Daum C."/>
            <person name="Ezra D."/>
            <person name="Gonzalez J."/>
            <person name="Henrissat B."/>
            <person name="Kuo A."/>
            <person name="Liang C."/>
            <person name="Lipzen A."/>
            <person name="Lutzoni F."/>
            <person name="Magnuson J."/>
            <person name="Mondo S."/>
            <person name="Nolan M."/>
            <person name="Ohm R."/>
            <person name="Pangilinan J."/>
            <person name="Park H.-J."/>
            <person name="Ramirez L."/>
            <person name="Alfaro M."/>
            <person name="Sun H."/>
            <person name="Tritt A."/>
            <person name="Yoshinaga Y."/>
            <person name="Zwiers L.-H."/>
            <person name="Turgeon B."/>
            <person name="Goodwin S."/>
            <person name="Spatafora J."/>
            <person name="Crous P."/>
            <person name="Grigoriev I."/>
        </authorList>
    </citation>
    <scope>NUCLEOTIDE SEQUENCE</scope>
    <source>
        <strain evidence="2 4">CBS 304.34</strain>
    </source>
</reference>
<dbReference type="AlphaFoldDB" id="A0A6A6YAE9"/>
<feature type="compositionally biased region" description="Basic and acidic residues" evidence="1">
    <location>
        <begin position="42"/>
        <end position="51"/>
    </location>
</feature>
<proteinExistence type="predicted"/>
<evidence type="ECO:0000313" key="2">
    <source>
        <dbReference type="EMBL" id="KAF2805095.1"/>
    </source>
</evidence>